<name>A0A1M6VNM9_9FLAO</name>
<protein>
    <submittedName>
        <fullName evidence="2">DNA sulfur modification protein DndB</fullName>
    </submittedName>
</protein>
<dbReference type="EMBL" id="FRBM01000001">
    <property type="protein sequence ID" value="SHK83122.1"/>
    <property type="molecule type" value="Genomic_DNA"/>
</dbReference>
<sequence>MKIPAIKGRIGDWDYYVSTLTFQQVNDYVSKIDNELHKSESLKELIQRSITNNFISIKKYILHQPELFFNSLVLAVYDDYPDWVEIEVKYEELETYQLGLLDFPSHHKIFPVDGQHRVEGIKAALAENPELGTMKISAIFIGHKNDDNGLKRTRRLFSTLNRYAKPVTMDDIIALDEDDSIAIVTRNLLENHKLFTARKVTKSKNKAIPPEDKNSFTSIITLYECNMELLKYHRKQQKKVNPNPERDNKNFAEYLKFRPEEEDLTSYEQFVTSFWNDFIDSFDYINAFTQDTGANPSEPYRNNIDGGNLLFRPIGLLPFVQCVLGLVPLTNQNFSDIFNFYNGIDLTLNQKPWKQVLWNDFEKTMIMGNKTLIKSILKYKYDESLLKQYELQNLKTKYASAINFQGNNIDDVLKDIK</sequence>
<accession>A0A1M6VNM9</accession>
<proteinExistence type="predicted"/>
<dbReference type="NCBIfam" id="TIGR03187">
    <property type="entry name" value="DGQHR"/>
    <property type="match status" value="1"/>
</dbReference>
<reference evidence="2 4" key="2">
    <citation type="submission" date="2016-11" db="EMBL/GenBank/DDBJ databases">
        <authorList>
            <person name="Jaros S."/>
            <person name="Januszkiewicz K."/>
            <person name="Wedrychowicz H."/>
        </authorList>
    </citation>
    <scope>NUCLEOTIDE SEQUENCE [LARGE SCALE GENOMIC DNA]</scope>
    <source>
        <strain evidence="2 4">DSM 27621</strain>
    </source>
</reference>
<dbReference type="AlphaFoldDB" id="A0A1M6VNM9"/>
<dbReference type="RefSeq" id="WP_066690413.1">
    <property type="nucleotide sequence ID" value="NZ_FRBM01000001.1"/>
</dbReference>
<dbReference type="EMBL" id="MAYF01000001">
    <property type="protein sequence ID" value="OCA80579.1"/>
    <property type="molecule type" value="Genomic_DNA"/>
</dbReference>
<dbReference type="Pfam" id="PF14072">
    <property type="entry name" value="DndB"/>
    <property type="match status" value="1"/>
</dbReference>
<dbReference type="Proteomes" id="UP000184069">
    <property type="component" value="Unassembled WGS sequence"/>
</dbReference>
<organism evidence="2 4">
    <name type="scientific">Chryseobacterium contaminans</name>
    <dbReference type="NCBI Taxonomy" id="1423959"/>
    <lineage>
        <taxon>Bacteria</taxon>
        <taxon>Pseudomonadati</taxon>
        <taxon>Bacteroidota</taxon>
        <taxon>Flavobacteriia</taxon>
        <taxon>Flavobacteriales</taxon>
        <taxon>Weeksellaceae</taxon>
        <taxon>Chryseobacterium group</taxon>
        <taxon>Chryseobacterium</taxon>
    </lineage>
</organism>
<dbReference type="OrthoDB" id="9789139at2"/>
<dbReference type="InterPro" id="IPR017642">
    <property type="entry name" value="DNA_S_mod_DndB"/>
</dbReference>
<dbReference type="STRING" id="1423959.SAMN05444407_101295"/>
<gene>
    <name evidence="1" type="ORF">BBH99_00305</name>
    <name evidence="2" type="ORF">SAMN05444407_101295</name>
</gene>
<dbReference type="InterPro" id="IPR017601">
    <property type="entry name" value="DGQHR-contain_dom"/>
</dbReference>
<keyword evidence="3" id="KW-1185">Reference proteome</keyword>
<evidence type="ECO:0000313" key="2">
    <source>
        <dbReference type="EMBL" id="SHK83122.1"/>
    </source>
</evidence>
<evidence type="ECO:0000313" key="3">
    <source>
        <dbReference type="Proteomes" id="UP000093508"/>
    </source>
</evidence>
<evidence type="ECO:0000313" key="1">
    <source>
        <dbReference type="EMBL" id="OCA80579.1"/>
    </source>
</evidence>
<dbReference type="CDD" id="cd16414">
    <property type="entry name" value="dndB_like"/>
    <property type="match status" value="1"/>
</dbReference>
<dbReference type="Proteomes" id="UP000093508">
    <property type="component" value="Unassembled WGS sequence"/>
</dbReference>
<evidence type="ECO:0000313" key="4">
    <source>
        <dbReference type="Proteomes" id="UP000184069"/>
    </source>
</evidence>
<reference evidence="1 3" key="1">
    <citation type="submission" date="2016-07" db="EMBL/GenBank/DDBJ databases">
        <authorList>
            <person name="Jeong J.-J."/>
            <person name="Kim D.W."/>
            <person name="Sang M.K."/>
            <person name="Choi I.-G."/>
            <person name="Kim K.D."/>
        </authorList>
    </citation>
    <scope>NUCLEOTIDE SEQUENCE [LARGE SCALE GENOMIC DNA]</scope>
    <source>
        <strain evidence="1 3">C-26</strain>
    </source>
</reference>